<evidence type="ECO:0000256" key="7">
    <source>
        <dbReference type="ARBA" id="ARBA00023004"/>
    </source>
</evidence>
<comment type="caution">
    <text evidence="12">The sequence shown here is derived from an EMBL/GenBank/DDBJ whole genome shotgun (WGS) entry which is preliminary data.</text>
</comment>
<keyword evidence="10" id="KW-0732">Signal</keyword>
<dbReference type="InterPro" id="IPR011614">
    <property type="entry name" value="Catalase_core"/>
</dbReference>
<comment type="cofactor">
    <cofactor evidence="8">
        <name>heme</name>
        <dbReference type="ChEBI" id="CHEBI:30413"/>
    </cofactor>
</comment>
<dbReference type="Proteomes" id="UP000321485">
    <property type="component" value="Unassembled WGS sequence"/>
</dbReference>
<name>A0A561XQD4_ACIDE</name>
<dbReference type="PANTHER" id="PTHR11465:SF9">
    <property type="entry name" value="CATALASE"/>
    <property type="match status" value="1"/>
</dbReference>
<feature type="binding site" description="axial binding residue" evidence="9">
    <location>
        <position position="316"/>
    </location>
    <ligand>
        <name>heme</name>
        <dbReference type="ChEBI" id="CHEBI:30413"/>
    </ligand>
    <ligandPart>
        <name>Fe</name>
        <dbReference type="ChEBI" id="CHEBI:18248"/>
    </ligandPart>
</feature>
<dbReference type="Pfam" id="PF00199">
    <property type="entry name" value="Catalase"/>
    <property type="match status" value="1"/>
</dbReference>
<dbReference type="SUPFAM" id="SSF56634">
    <property type="entry name" value="Heme-dependent catalase-like"/>
    <property type="match status" value="1"/>
</dbReference>
<reference evidence="12 13" key="1">
    <citation type="journal article" date="2015" name="Stand. Genomic Sci.">
        <title>Genomic Encyclopedia of Bacterial and Archaeal Type Strains, Phase III: the genomes of soil and plant-associated and newly described type strains.</title>
        <authorList>
            <person name="Whitman W.B."/>
            <person name="Woyke T."/>
            <person name="Klenk H.P."/>
            <person name="Zhou Y."/>
            <person name="Lilburn T.G."/>
            <person name="Beck B.J."/>
            <person name="De Vos P."/>
            <person name="Vandamme P."/>
            <person name="Eisen J.A."/>
            <person name="Garrity G."/>
            <person name="Hugenholtz P."/>
            <person name="Kyrpides N.C."/>
        </authorList>
    </citation>
    <scope>NUCLEOTIDE SEQUENCE [LARGE SCALE GENOMIC DNA]</scope>
    <source>
        <strain evidence="12 13">DSM 64</strain>
    </source>
</reference>
<evidence type="ECO:0000259" key="11">
    <source>
        <dbReference type="SMART" id="SM01060"/>
    </source>
</evidence>
<evidence type="ECO:0000256" key="6">
    <source>
        <dbReference type="ARBA" id="ARBA00023002"/>
    </source>
</evidence>
<evidence type="ECO:0000256" key="1">
    <source>
        <dbReference type="ARBA" id="ARBA00002974"/>
    </source>
</evidence>
<dbReference type="PRINTS" id="PR00067">
    <property type="entry name" value="CATALASE"/>
</dbReference>
<keyword evidence="3 8" id="KW-0575">Peroxidase</keyword>
<feature type="signal peptide" evidence="10">
    <location>
        <begin position="1"/>
        <end position="24"/>
    </location>
</feature>
<dbReference type="InterPro" id="IPR020835">
    <property type="entry name" value="Catalase_sf"/>
</dbReference>
<organism evidence="12 13">
    <name type="scientific">Acidovorax delafieldii</name>
    <name type="common">Pseudomonas delafieldii</name>
    <dbReference type="NCBI Taxonomy" id="47920"/>
    <lineage>
        <taxon>Bacteria</taxon>
        <taxon>Pseudomonadati</taxon>
        <taxon>Pseudomonadota</taxon>
        <taxon>Betaproteobacteria</taxon>
        <taxon>Burkholderiales</taxon>
        <taxon>Comamonadaceae</taxon>
        <taxon>Acidovorax</taxon>
    </lineage>
</organism>
<dbReference type="GO" id="GO:0020037">
    <property type="term" value="F:heme binding"/>
    <property type="evidence" value="ECO:0007669"/>
    <property type="project" value="InterPro"/>
</dbReference>
<dbReference type="GO" id="GO:0042744">
    <property type="term" value="P:hydrogen peroxide catabolic process"/>
    <property type="evidence" value="ECO:0007669"/>
    <property type="project" value="TreeGrafter"/>
</dbReference>
<dbReference type="PIRSF" id="PIRSF000296">
    <property type="entry name" value="SrpA"/>
    <property type="match status" value="1"/>
</dbReference>
<protein>
    <recommendedName>
        <fullName evidence="8">Catalase-related peroxidase</fullName>
        <ecNumber evidence="8">1.11.1.-</ecNumber>
    </recommendedName>
</protein>
<dbReference type="PROSITE" id="PS51402">
    <property type="entry name" value="CATALASE_3"/>
    <property type="match status" value="1"/>
</dbReference>
<keyword evidence="6 8" id="KW-0560">Oxidoreductase</keyword>
<evidence type="ECO:0000256" key="2">
    <source>
        <dbReference type="ARBA" id="ARBA00005329"/>
    </source>
</evidence>
<gene>
    <name evidence="12" type="ORF">ATF69_2267</name>
</gene>
<evidence type="ECO:0000313" key="13">
    <source>
        <dbReference type="Proteomes" id="UP000321485"/>
    </source>
</evidence>
<dbReference type="RefSeq" id="WP_146870998.1">
    <property type="nucleotide sequence ID" value="NZ_VJWE01000012.1"/>
</dbReference>
<accession>A0A561XQD4</accession>
<keyword evidence="7 8" id="KW-0408">Iron</keyword>
<comment type="function">
    <text evidence="1">Decomposes hydrogen peroxide into water and oxygen; serves to protect cells from the toxic effects of hydrogen peroxide.</text>
</comment>
<dbReference type="PANTHER" id="PTHR11465">
    <property type="entry name" value="CATALASE"/>
    <property type="match status" value="1"/>
</dbReference>
<sequence length="328" mass="35749">MALRNYIYLMLLALAVGQPMAVVAQPLTESVDALEALFGKHAGVRRTQTKGLCAKGFFIGTAEARALSKATAFSGAQVPALARFSVGGGNPGASDKSRSTRGLSLKLDLPDGAVWMQANLSAPVYFVKDPADFAPFVRSRVPDPVTGKPSPERLAAFNLAHPESLRQGKYLAERSAPASYVTTPYWGVNAFIFRAPDDQRRFVRWRFEPEAGEQRLSEEQSMQLPDDFLAAELKERLARGPASFRFLVQLAEDADDPSDPTVAWPEQRRQVTAGRLVIESLSESSTCEPVLFNPLALPDGIEPSADPVLLARPAAYGISFGRRMAERQ</sequence>
<dbReference type="SMART" id="SM01060">
    <property type="entry name" value="Catalase"/>
    <property type="match status" value="1"/>
</dbReference>
<evidence type="ECO:0000256" key="3">
    <source>
        <dbReference type="ARBA" id="ARBA00022559"/>
    </source>
</evidence>
<dbReference type="GO" id="GO:0042542">
    <property type="term" value="P:response to hydrogen peroxide"/>
    <property type="evidence" value="ECO:0007669"/>
    <property type="project" value="TreeGrafter"/>
</dbReference>
<evidence type="ECO:0000256" key="4">
    <source>
        <dbReference type="ARBA" id="ARBA00022617"/>
    </source>
</evidence>
<dbReference type="GO" id="GO:0005737">
    <property type="term" value="C:cytoplasm"/>
    <property type="evidence" value="ECO:0007669"/>
    <property type="project" value="TreeGrafter"/>
</dbReference>
<comment type="similarity">
    <text evidence="2 8">Belongs to the catalase family.</text>
</comment>
<proteinExistence type="inferred from homology"/>
<evidence type="ECO:0000256" key="5">
    <source>
        <dbReference type="ARBA" id="ARBA00022723"/>
    </source>
</evidence>
<feature type="chain" id="PRO_5021741651" description="Catalase-related peroxidase" evidence="10">
    <location>
        <begin position="25"/>
        <end position="328"/>
    </location>
</feature>
<dbReference type="GeneID" id="51111331"/>
<evidence type="ECO:0000256" key="10">
    <source>
        <dbReference type="SAM" id="SignalP"/>
    </source>
</evidence>
<comment type="function">
    <text evidence="8">Has an organic peroxide-dependent peroxidase activity.</text>
</comment>
<dbReference type="GO" id="GO:0046872">
    <property type="term" value="F:metal ion binding"/>
    <property type="evidence" value="ECO:0007669"/>
    <property type="project" value="UniProtKB-KW"/>
</dbReference>
<feature type="domain" description="Catalase core" evidence="11">
    <location>
        <begin position="13"/>
        <end position="328"/>
    </location>
</feature>
<evidence type="ECO:0000256" key="8">
    <source>
        <dbReference type="PIRNR" id="PIRNR000296"/>
    </source>
</evidence>
<evidence type="ECO:0000313" key="12">
    <source>
        <dbReference type="EMBL" id="TWG38325.1"/>
    </source>
</evidence>
<keyword evidence="5 8" id="KW-0479">Metal-binding</keyword>
<dbReference type="EC" id="1.11.1.-" evidence="8"/>
<dbReference type="InterPro" id="IPR018028">
    <property type="entry name" value="Catalase"/>
</dbReference>
<dbReference type="EMBL" id="VJWE01000012">
    <property type="protein sequence ID" value="TWG38325.1"/>
    <property type="molecule type" value="Genomic_DNA"/>
</dbReference>
<dbReference type="Gene3D" id="2.40.180.10">
    <property type="entry name" value="Catalase core domain"/>
    <property type="match status" value="1"/>
</dbReference>
<dbReference type="GO" id="GO:0004096">
    <property type="term" value="F:catalase activity"/>
    <property type="evidence" value="ECO:0007669"/>
    <property type="project" value="InterPro"/>
</dbReference>
<evidence type="ECO:0000256" key="9">
    <source>
        <dbReference type="PIRSR" id="PIRSR000296-2"/>
    </source>
</evidence>
<dbReference type="Gene3D" id="1.20.1280.120">
    <property type="match status" value="1"/>
</dbReference>
<keyword evidence="4 8" id="KW-0349">Heme</keyword>
<dbReference type="AlphaFoldDB" id="A0A561XQD4"/>
<dbReference type="CDD" id="cd08153">
    <property type="entry name" value="srpA_like"/>
    <property type="match status" value="1"/>
</dbReference>
<dbReference type="InterPro" id="IPR024168">
    <property type="entry name" value="Catalase_SrpA-type_pred"/>
</dbReference>